<feature type="domain" description="Aminotransferase class V" evidence="2">
    <location>
        <begin position="68"/>
        <end position="251"/>
    </location>
</feature>
<dbReference type="AlphaFoldDB" id="A0AAD4PZW0"/>
<dbReference type="InterPro" id="IPR015421">
    <property type="entry name" value="PyrdxlP-dep_Trfase_major"/>
</dbReference>
<dbReference type="PANTHER" id="PTHR43092:SF2">
    <property type="entry name" value="HERCYNYLCYSTEINE SULFOXIDE LYASE"/>
    <property type="match status" value="1"/>
</dbReference>
<dbReference type="Gene3D" id="3.90.1150.10">
    <property type="entry name" value="Aspartate Aminotransferase, domain 1"/>
    <property type="match status" value="1"/>
</dbReference>
<evidence type="ECO:0000313" key="3">
    <source>
        <dbReference type="EMBL" id="KAH8703428.1"/>
    </source>
</evidence>
<dbReference type="Pfam" id="PF00266">
    <property type="entry name" value="Aminotran_5"/>
    <property type="match status" value="1"/>
</dbReference>
<dbReference type="Gene3D" id="3.40.640.10">
    <property type="entry name" value="Type I PLP-dependent aspartate aminotransferase-like (Major domain)"/>
    <property type="match status" value="1"/>
</dbReference>
<dbReference type="InterPro" id="IPR015424">
    <property type="entry name" value="PyrdxlP-dep_Trfase"/>
</dbReference>
<gene>
    <name evidence="3" type="ORF">BGW36DRAFT_369324</name>
</gene>
<dbReference type="InterPro" id="IPR000192">
    <property type="entry name" value="Aminotrans_V_dom"/>
</dbReference>
<dbReference type="SUPFAM" id="SSF53383">
    <property type="entry name" value="PLP-dependent transferases"/>
    <property type="match status" value="1"/>
</dbReference>
<dbReference type="PANTHER" id="PTHR43092">
    <property type="entry name" value="L-CYSTEINE DESULFHYDRASE"/>
    <property type="match status" value="1"/>
</dbReference>
<keyword evidence="1" id="KW-0663">Pyridoxal phosphate</keyword>
<dbReference type="GeneID" id="70245405"/>
<sequence>MDVRKATMALSNILGSPIRSHFPFPSSGININNGSFGSCPYTISESMHNYQRQIDAQPDIYLRYRVPGQIDKSRAAVAGLINADVDNVVLIPNATTGVHTVLWNLQYEPGDKIVYLSTTYGACEKVIDYVTEKVTGVEAVRVDIQYPMSKAEILEKFEYAISLQGVRVALFDTVSSMPAFRLPFEEMVLLCKKYNILSLIDGAHGVGCIPLDLRQLDADFFVSNLHKWLFTPRSCALLHVPARNQHLIRSSLPTSHGYMPIDKPGKAKINNPLPASDKSYFVQSFEFVGTLDYSPFLCVSDAIKYRDLVCGGEEEIIKYCITLAQRGSERVAEILETEVIGEAEQRECPMGMVRLPIDISRNDIAEGKGRSIGAWIEKVSAEEYDAFVPVILHSESLWVRLSGQVYLTLEDFDRVGKMLSGICKRAATDMC</sequence>
<name>A0AAD4PZW0_9EURO</name>
<dbReference type="EMBL" id="JAJTJA010000002">
    <property type="protein sequence ID" value="KAH8703428.1"/>
    <property type="molecule type" value="Genomic_DNA"/>
</dbReference>
<dbReference type="RefSeq" id="XP_046076446.1">
    <property type="nucleotide sequence ID" value="XM_046215118.1"/>
</dbReference>
<evidence type="ECO:0000256" key="1">
    <source>
        <dbReference type="ARBA" id="ARBA00022898"/>
    </source>
</evidence>
<accession>A0AAD4PZW0</accession>
<keyword evidence="4" id="KW-1185">Reference proteome</keyword>
<dbReference type="Proteomes" id="UP001201262">
    <property type="component" value="Unassembled WGS sequence"/>
</dbReference>
<protein>
    <submittedName>
        <fullName evidence="3">Cysteine desulfurylase</fullName>
    </submittedName>
</protein>
<comment type="caution">
    <text evidence="3">The sequence shown here is derived from an EMBL/GenBank/DDBJ whole genome shotgun (WGS) entry which is preliminary data.</text>
</comment>
<proteinExistence type="predicted"/>
<reference evidence="3" key="1">
    <citation type="submission" date="2021-12" db="EMBL/GenBank/DDBJ databases">
        <title>Convergent genome expansion in fungi linked to evolution of root-endophyte symbiosis.</title>
        <authorList>
            <consortium name="DOE Joint Genome Institute"/>
            <person name="Ke Y.-H."/>
            <person name="Bonito G."/>
            <person name="Liao H.-L."/>
            <person name="Looney B."/>
            <person name="Rojas-Flechas A."/>
            <person name="Nash J."/>
            <person name="Hameed K."/>
            <person name="Schadt C."/>
            <person name="Martin F."/>
            <person name="Crous P.W."/>
            <person name="Miettinen O."/>
            <person name="Magnuson J.K."/>
            <person name="Labbe J."/>
            <person name="Jacobson D."/>
            <person name="Doktycz M.J."/>
            <person name="Veneault-Fourrey C."/>
            <person name="Kuo A."/>
            <person name="Mondo S."/>
            <person name="Calhoun S."/>
            <person name="Riley R."/>
            <person name="Ohm R."/>
            <person name="LaButti K."/>
            <person name="Andreopoulos B."/>
            <person name="Pangilinan J."/>
            <person name="Nolan M."/>
            <person name="Tritt A."/>
            <person name="Clum A."/>
            <person name="Lipzen A."/>
            <person name="Daum C."/>
            <person name="Barry K."/>
            <person name="Grigoriev I.V."/>
            <person name="Vilgalys R."/>
        </authorList>
    </citation>
    <scope>NUCLEOTIDE SEQUENCE</scope>
    <source>
        <strain evidence="3">PMI_201</strain>
    </source>
</reference>
<evidence type="ECO:0000259" key="2">
    <source>
        <dbReference type="Pfam" id="PF00266"/>
    </source>
</evidence>
<evidence type="ECO:0000313" key="4">
    <source>
        <dbReference type="Proteomes" id="UP001201262"/>
    </source>
</evidence>
<organism evidence="3 4">
    <name type="scientific">Talaromyces proteolyticus</name>
    <dbReference type="NCBI Taxonomy" id="1131652"/>
    <lineage>
        <taxon>Eukaryota</taxon>
        <taxon>Fungi</taxon>
        <taxon>Dikarya</taxon>
        <taxon>Ascomycota</taxon>
        <taxon>Pezizomycotina</taxon>
        <taxon>Eurotiomycetes</taxon>
        <taxon>Eurotiomycetidae</taxon>
        <taxon>Eurotiales</taxon>
        <taxon>Trichocomaceae</taxon>
        <taxon>Talaromyces</taxon>
        <taxon>Talaromyces sect. Bacilispori</taxon>
    </lineage>
</organism>
<dbReference type="InterPro" id="IPR015422">
    <property type="entry name" value="PyrdxlP-dep_Trfase_small"/>
</dbReference>